<protein>
    <submittedName>
        <fullName evidence="1">Uncharacterized protein</fullName>
    </submittedName>
</protein>
<name>A0A125W957_ENTFL</name>
<comment type="caution">
    <text evidence="1">The sequence shown here is derived from an EMBL/GenBank/DDBJ whole genome shotgun (WGS) entry which is preliminary data.</text>
</comment>
<proteinExistence type="predicted"/>
<organism evidence="1 2">
    <name type="scientific">Enterococcus faecalis TX4248</name>
    <dbReference type="NCBI Taxonomy" id="749495"/>
    <lineage>
        <taxon>Bacteria</taxon>
        <taxon>Bacillati</taxon>
        <taxon>Bacillota</taxon>
        <taxon>Bacilli</taxon>
        <taxon>Lactobacillales</taxon>
        <taxon>Enterococcaceae</taxon>
        <taxon>Enterococcus</taxon>
    </lineage>
</organism>
<reference evidence="1 2" key="1">
    <citation type="submission" date="2010-07" db="EMBL/GenBank/DDBJ databases">
        <authorList>
            <person name="Sid Ahmed O."/>
        </authorList>
    </citation>
    <scope>NUCLEOTIDE SEQUENCE [LARGE SCALE GENOMIC DNA]</scope>
    <source>
        <strain evidence="1 2">TX4248</strain>
    </source>
</reference>
<evidence type="ECO:0000313" key="1">
    <source>
        <dbReference type="EMBL" id="EFM83726.1"/>
    </source>
</evidence>
<evidence type="ECO:0000313" key="2">
    <source>
        <dbReference type="Proteomes" id="UP000004846"/>
    </source>
</evidence>
<dbReference type="AlphaFoldDB" id="A0A125W957"/>
<dbReference type="Proteomes" id="UP000004846">
    <property type="component" value="Unassembled WGS sequence"/>
</dbReference>
<gene>
    <name evidence="1" type="ORF">HMPREF9498_00608</name>
</gene>
<dbReference type="HOGENOM" id="CLU_3176929_0_0_9"/>
<accession>A0A125W957</accession>
<dbReference type="EMBL" id="AEBR01000017">
    <property type="protein sequence ID" value="EFM83726.1"/>
    <property type="molecule type" value="Genomic_DNA"/>
</dbReference>
<sequence>MRTRGKTTRNKTIHVRRFRRCLLERISKYARRPTTLRRLGFLLKWVIERKQ</sequence>